<keyword evidence="2" id="KW-0269">Exonuclease</keyword>
<protein>
    <recommendedName>
        <fullName evidence="4">Metallo-beta-lactamase domain-containing protein</fullName>
    </recommendedName>
</protein>
<feature type="non-terminal residue" evidence="5">
    <location>
        <position position="368"/>
    </location>
</feature>
<dbReference type="Gene3D" id="3.40.50.10710">
    <property type="entry name" value="Metallo-hydrolase/oxidoreductase"/>
    <property type="match status" value="1"/>
</dbReference>
<reference evidence="5" key="1">
    <citation type="submission" date="2018-05" db="EMBL/GenBank/DDBJ databases">
        <authorList>
            <person name="Lanie J.A."/>
            <person name="Ng W.-L."/>
            <person name="Kazmierczak K.M."/>
            <person name="Andrzejewski T.M."/>
            <person name="Davidsen T.M."/>
            <person name="Wayne K.J."/>
            <person name="Tettelin H."/>
            <person name="Glass J.I."/>
            <person name="Rusch D."/>
            <person name="Podicherti R."/>
            <person name="Tsui H.-C.T."/>
            <person name="Winkler M.E."/>
        </authorList>
    </citation>
    <scope>NUCLEOTIDE SEQUENCE</scope>
</reference>
<keyword evidence="1" id="KW-0540">Nuclease</keyword>
<dbReference type="CDD" id="cd07714">
    <property type="entry name" value="RNaseJ_MBL-fold"/>
    <property type="match status" value="1"/>
</dbReference>
<proteinExistence type="predicted"/>
<feature type="domain" description="Metallo-beta-lactamase" evidence="4">
    <location>
        <begin position="17"/>
        <end position="211"/>
    </location>
</feature>
<dbReference type="GO" id="GO:0004527">
    <property type="term" value="F:exonuclease activity"/>
    <property type="evidence" value="ECO:0007669"/>
    <property type="project" value="UniProtKB-KW"/>
</dbReference>
<evidence type="ECO:0000256" key="3">
    <source>
        <dbReference type="ARBA" id="ARBA00022884"/>
    </source>
</evidence>
<keyword evidence="3" id="KW-0694">RNA-binding</keyword>
<sequence length="368" mass="40390">MNSPVHITFLGGLGEIGRNCAAIEVDERIVLLDCGQLFPYKHPGVDSILPDFKWLLDRHDDVEACIVSHPHEDHIGGIPHLFRHLSVPIYGSPFTLGMIKAKLESHEVELPPLIAVEDNETHEIGHFECEFLPVTHSTSGGLMTLFRTPQGVILHSSDFKLDPTPVDGRLTDLNRVSDVSNKEGIRLLLADSTNAESEGVSLSESEIGPILEDVFTENEGRRIIVGTFSSHIHRIQQIADVATKTDRKLAILGPSMIRNVALARELGLLKVSDSVLLNEKELKKFRSDKVCIICTGSQAEPRAAISMMSVGKHPLVEIDRNDTVIFSSSPIPGNEASIFRVHNNLVRLGARIVHSGKLKIHTTGHGKA</sequence>
<dbReference type="SUPFAM" id="SSF56281">
    <property type="entry name" value="Metallo-hydrolase/oxidoreductase"/>
    <property type="match status" value="1"/>
</dbReference>
<dbReference type="Pfam" id="PF22505">
    <property type="entry name" value="RNase_J_b_CASP"/>
    <property type="match status" value="1"/>
</dbReference>
<dbReference type="InterPro" id="IPR001279">
    <property type="entry name" value="Metallo-B-lactamas"/>
</dbReference>
<evidence type="ECO:0000313" key="5">
    <source>
        <dbReference type="EMBL" id="SVB52750.1"/>
    </source>
</evidence>
<dbReference type="InterPro" id="IPR036866">
    <property type="entry name" value="RibonucZ/Hydroxyglut_hydro"/>
</dbReference>
<dbReference type="InterPro" id="IPR055132">
    <property type="entry name" value="RNase_J_b_CASP"/>
</dbReference>
<dbReference type="SMART" id="SM00849">
    <property type="entry name" value="Lactamase_B"/>
    <property type="match status" value="1"/>
</dbReference>
<gene>
    <name evidence="5" type="ORF">METZ01_LOCUS205604</name>
</gene>
<dbReference type="GO" id="GO:0003723">
    <property type="term" value="F:RNA binding"/>
    <property type="evidence" value="ECO:0007669"/>
    <property type="project" value="UniProtKB-KW"/>
</dbReference>
<dbReference type="AlphaFoldDB" id="A0A382EPT1"/>
<accession>A0A382EPT1</accession>
<evidence type="ECO:0000256" key="1">
    <source>
        <dbReference type="ARBA" id="ARBA00022722"/>
    </source>
</evidence>
<dbReference type="PANTHER" id="PTHR43694">
    <property type="entry name" value="RIBONUCLEASE J"/>
    <property type="match status" value="1"/>
</dbReference>
<keyword evidence="2" id="KW-0378">Hydrolase</keyword>
<dbReference type="Gene3D" id="3.60.15.10">
    <property type="entry name" value="Ribonuclease Z/Hydroxyacylglutathione hydrolase-like"/>
    <property type="match status" value="1"/>
</dbReference>
<dbReference type="Pfam" id="PF12706">
    <property type="entry name" value="Lactamase_B_2"/>
    <property type="match status" value="1"/>
</dbReference>
<dbReference type="EMBL" id="UINC01045691">
    <property type="protein sequence ID" value="SVB52750.1"/>
    <property type="molecule type" value="Genomic_DNA"/>
</dbReference>
<evidence type="ECO:0000259" key="4">
    <source>
        <dbReference type="SMART" id="SM00849"/>
    </source>
</evidence>
<dbReference type="PANTHER" id="PTHR43694:SF1">
    <property type="entry name" value="RIBONUCLEASE J"/>
    <property type="match status" value="1"/>
</dbReference>
<dbReference type="InterPro" id="IPR042173">
    <property type="entry name" value="RNase_J_2"/>
</dbReference>
<name>A0A382EPT1_9ZZZZ</name>
<organism evidence="5">
    <name type="scientific">marine metagenome</name>
    <dbReference type="NCBI Taxonomy" id="408172"/>
    <lineage>
        <taxon>unclassified sequences</taxon>
        <taxon>metagenomes</taxon>
        <taxon>ecological metagenomes</taxon>
    </lineage>
</organism>
<evidence type="ECO:0000256" key="2">
    <source>
        <dbReference type="ARBA" id="ARBA00022839"/>
    </source>
</evidence>